<dbReference type="AlphaFoldDB" id="A0A381XY08"/>
<name>A0A381XY08_9ZZZZ</name>
<feature type="transmembrane region" description="Helical" evidence="6">
    <location>
        <begin position="70"/>
        <end position="88"/>
    </location>
</feature>
<keyword evidence="4 6" id="KW-1133">Transmembrane helix</keyword>
<proteinExistence type="predicted"/>
<dbReference type="Pfam" id="PF01810">
    <property type="entry name" value="LysE"/>
    <property type="match status" value="1"/>
</dbReference>
<gene>
    <name evidence="7" type="ORF">METZ01_LOCUS121911</name>
</gene>
<evidence type="ECO:0000256" key="2">
    <source>
        <dbReference type="ARBA" id="ARBA00022475"/>
    </source>
</evidence>
<evidence type="ECO:0000256" key="5">
    <source>
        <dbReference type="ARBA" id="ARBA00023136"/>
    </source>
</evidence>
<evidence type="ECO:0000256" key="6">
    <source>
        <dbReference type="SAM" id="Phobius"/>
    </source>
</evidence>
<dbReference type="EMBL" id="UINC01016614">
    <property type="protein sequence ID" value="SVA69057.1"/>
    <property type="molecule type" value="Genomic_DNA"/>
</dbReference>
<feature type="transmembrane region" description="Helical" evidence="6">
    <location>
        <begin position="40"/>
        <end position="64"/>
    </location>
</feature>
<feature type="transmembrane region" description="Helical" evidence="6">
    <location>
        <begin position="6"/>
        <end position="28"/>
    </location>
</feature>
<evidence type="ECO:0008006" key="8">
    <source>
        <dbReference type="Google" id="ProtNLM"/>
    </source>
</evidence>
<dbReference type="GO" id="GO:0033228">
    <property type="term" value="P:cysteine export across plasma membrane"/>
    <property type="evidence" value="ECO:0007669"/>
    <property type="project" value="TreeGrafter"/>
</dbReference>
<dbReference type="PANTHER" id="PTHR30086:SF20">
    <property type="entry name" value="ARGININE EXPORTER PROTEIN ARGO-RELATED"/>
    <property type="match status" value="1"/>
</dbReference>
<dbReference type="GO" id="GO:0015171">
    <property type="term" value="F:amino acid transmembrane transporter activity"/>
    <property type="evidence" value="ECO:0007669"/>
    <property type="project" value="TreeGrafter"/>
</dbReference>
<dbReference type="InterPro" id="IPR001123">
    <property type="entry name" value="LeuE-type"/>
</dbReference>
<dbReference type="PANTHER" id="PTHR30086">
    <property type="entry name" value="ARGININE EXPORTER PROTEIN ARGO"/>
    <property type="match status" value="1"/>
</dbReference>
<evidence type="ECO:0000256" key="1">
    <source>
        <dbReference type="ARBA" id="ARBA00004651"/>
    </source>
</evidence>
<reference evidence="7" key="1">
    <citation type="submission" date="2018-05" db="EMBL/GenBank/DDBJ databases">
        <authorList>
            <person name="Lanie J.A."/>
            <person name="Ng W.-L."/>
            <person name="Kazmierczak K.M."/>
            <person name="Andrzejewski T.M."/>
            <person name="Davidsen T.M."/>
            <person name="Wayne K.J."/>
            <person name="Tettelin H."/>
            <person name="Glass J.I."/>
            <person name="Rusch D."/>
            <person name="Podicherti R."/>
            <person name="Tsui H.-C.T."/>
            <person name="Winkler M.E."/>
        </authorList>
    </citation>
    <scope>NUCLEOTIDE SEQUENCE</scope>
</reference>
<sequence>MTFNNIIAVCIFLAPFAYSPGPGVMFFAVNTARSGFKKTLPAIAGYHVGIVVFTFCFGLGFDFFVSRFELILDILKYLGSLYVLYIAFKIIKAGFGSDSKGESGITFFNGMIFIFLNPKV</sequence>
<dbReference type="GO" id="GO:0005886">
    <property type="term" value="C:plasma membrane"/>
    <property type="evidence" value="ECO:0007669"/>
    <property type="project" value="UniProtKB-SubCell"/>
</dbReference>
<evidence type="ECO:0000313" key="7">
    <source>
        <dbReference type="EMBL" id="SVA69057.1"/>
    </source>
</evidence>
<comment type="subcellular location">
    <subcellularLocation>
        <location evidence="1">Cell membrane</location>
        <topology evidence="1">Multi-pass membrane protein</topology>
    </subcellularLocation>
</comment>
<accession>A0A381XY08</accession>
<evidence type="ECO:0000256" key="4">
    <source>
        <dbReference type="ARBA" id="ARBA00022989"/>
    </source>
</evidence>
<keyword evidence="2" id="KW-1003">Cell membrane</keyword>
<protein>
    <recommendedName>
        <fullName evidence="8">Lysine transporter LysE</fullName>
    </recommendedName>
</protein>
<evidence type="ECO:0000256" key="3">
    <source>
        <dbReference type="ARBA" id="ARBA00022692"/>
    </source>
</evidence>
<keyword evidence="5 6" id="KW-0472">Membrane</keyword>
<feature type="non-terminal residue" evidence="7">
    <location>
        <position position="120"/>
    </location>
</feature>
<keyword evidence="3 6" id="KW-0812">Transmembrane</keyword>
<organism evidence="7">
    <name type="scientific">marine metagenome</name>
    <dbReference type="NCBI Taxonomy" id="408172"/>
    <lineage>
        <taxon>unclassified sequences</taxon>
        <taxon>metagenomes</taxon>
        <taxon>ecological metagenomes</taxon>
    </lineage>
</organism>